<dbReference type="OrthoDB" id="9787283at2"/>
<gene>
    <name evidence="8" type="ORF">PBOR_25265</name>
</gene>
<evidence type="ECO:0000256" key="2">
    <source>
        <dbReference type="ARBA" id="ARBA00022729"/>
    </source>
</evidence>
<protein>
    <recommendedName>
        <fullName evidence="10">ABC transporter substrate-binding protein</fullName>
    </recommendedName>
</protein>
<feature type="signal peptide" evidence="7">
    <location>
        <begin position="1"/>
        <end position="22"/>
    </location>
</feature>
<dbReference type="Gene3D" id="3.40.190.10">
    <property type="entry name" value="Periplasmic binding protein-like II"/>
    <property type="match status" value="2"/>
</dbReference>
<accession>A0A089MTZ8</accession>
<name>A0A089MTZ8_PAEBO</name>
<keyword evidence="9" id="KW-1185">Reference proteome</keyword>
<evidence type="ECO:0000256" key="7">
    <source>
        <dbReference type="SAM" id="SignalP"/>
    </source>
</evidence>
<evidence type="ECO:0000256" key="5">
    <source>
        <dbReference type="ARBA" id="ARBA00023288"/>
    </source>
</evidence>
<dbReference type="PANTHER" id="PTHR43649:SF33">
    <property type="entry name" value="POLYGALACTURONAN_RHAMNOGALACTURONAN-BINDING PROTEIN YTCQ"/>
    <property type="match status" value="1"/>
</dbReference>
<feature type="region of interest" description="Disordered" evidence="6">
    <location>
        <begin position="27"/>
        <end position="48"/>
    </location>
</feature>
<dbReference type="KEGG" id="pbd:PBOR_25265"/>
<keyword evidence="4" id="KW-0564">Palmitate</keyword>
<evidence type="ECO:0000313" key="9">
    <source>
        <dbReference type="Proteomes" id="UP000029518"/>
    </source>
</evidence>
<dbReference type="Pfam" id="PF01547">
    <property type="entry name" value="SBP_bac_1"/>
    <property type="match status" value="1"/>
</dbReference>
<evidence type="ECO:0000256" key="1">
    <source>
        <dbReference type="ARBA" id="ARBA00022475"/>
    </source>
</evidence>
<dbReference type="InterPro" id="IPR006059">
    <property type="entry name" value="SBP"/>
</dbReference>
<dbReference type="InterPro" id="IPR050490">
    <property type="entry name" value="Bact_solute-bd_prot1"/>
</dbReference>
<reference evidence="8" key="1">
    <citation type="submission" date="2014-08" db="EMBL/GenBank/DDBJ databases">
        <title>Comparative genomics of the Paenibacillus odorifer group.</title>
        <authorList>
            <person name="den Bakker H.C."/>
            <person name="Tsai Y.-C.Y.-C."/>
            <person name="Martin N."/>
            <person name="Korlach J."/>
            <person name="Wiedmann M."/>
        </authorList>
    </citation>
    <scope>NUCLEOTIDE SEQUENCE [LARGE SCALE GENOMIC DNA]</scope>
    <source>
        <strain evidence="8">DSM 13188</strain>
    </source>
</reference>
<evidence type="ECO:0000313" key="8">
    <source>
        <dbReference type="EMBL" id="AIQ59894.1"/>
    </source>
</evidence>
<feature type="compositionally biased region" description="Polar residues" evidence="6">
    <location>
        <begin position="27"/>
        <end position="43"/>
    </location>
</feature>
<dbReference type="AlphaFoldDB" id="A0A089MTZ8"/>
<evidence type="ECO:0000256" key="3">
    <source>
        <dbReference type="ARBA" id="ARBA00023136"/>
    </source>
</evidence>
<dbReference type="HOGENOM" id="CLU_021021_3_0_9"/>
<dbReference type="RefSeq" id="WP_042216156.1">
    <property type="nucleotide sequence ID" value="NZ_CP009285.1"/>
</dbReference>
<dbReference type="PANTHER" id="PTHR43649">
    <property type="entry name" value="ARABINOSE-BINDING PROTEIN-RELATED"/>
    <property type="match status" value="1"/>
</dbReference>
<feature type="chain" id="PRO_5039427521" description="ABC transporter substrate-binding protein" evidence="7">
    <location>
        <begin position="23"/>
        <end position="514"/>
    </location>
</feature>
<proteinExistence type="predicted"/>
<evidence type="ECO:0008006" key="10">
    <source>
        <dbReference type="Google" id="ProtNLM"/>
    </source>
</evidence>
<dbReference type="EMBL" id="CP009285">
    <property type="protein sequence ID" value="AIQ59894.1"/>
    <property type="molecule type" value="Genomic_DNA"/>
</dbReference>
<evidence type="ECO:0000256" key="4">
    <source>
        <dbReference type="ARBA" id="ARBA00023139"/>
    </source>
</evidence>
<keyword evidence="2 7" id="KW-0732">Signal</keyword>
<sequence length="514" mass="57361">MKQKKRIPAELACVLTAGLLLAACGGSPQSDSSATEGPGSSTDAPADTRAEKVAIEVMRVGWNTTTQMPKEQDNFVKKTLDEKLNIDLKMTLTSSADEFIQKLNIRAAGSDLPDVILFNGRNEFQEYVKKNILLDLEPYKEKLKPAADAIGDNVYSRVEVNGKHYAISLNPQSNWNLFWIRKDWLDKLQLPVPETLDEVFEVAKAFTDQDPDGNNKKDTFGITGSLGTLVHLINLQHGVADALYIKDGKMVNGMFEPEMKEALAYTQKVLNSGVVDPEIASNKGDNAKDKAFQGKAGIIISDWTQIMKDNEVEKWKGANPDAEFLMLNKLQGPKANILAAMDKSSVSGIVAISRQAAQDETKLNRIFDLINYTASGEGSELVQFGQEGVHFTKENGKPVITDRSAEAAFTWVYQLAGRPEAEYLSTKFAKQIDYIQVSEQVEVLDTYNGFVVFPQNYNAADADRFKNEEMLKFQYGRTKLEQYDSFLEKLNTTFKYQIFQDSAMKQLQELGYAE</sequence>
<organism evidence="8 9">
    <name type="scientific">Paenibacillus borealis</name>
    <dbReference type="NCBI Taxonomy" id="160799"/>
    <lineage>
        <taxon>Bacteria</taxon>
        <taxon>Bacillati</taxon>
        <taxon>Bacillota</taxon>
        <taxon>Bacilli</taxon>
        <taxon>Bacillales</taxon>
        <taxon>Paenibacillaceae</taxon>
        <taxon>Paenibacillus</taxon>
    </lineage>
</organism>
<dbReference type="PROSITE" id="PS51257">
    <property type="entry name" value="PROKAR_LIPOPROTEIN"/>
    <property type="match status" value="1"/>
</dbReference>
<keyword evidence="1" id="KW-1003">Cell membrane</keyword>
<keyword evidence="3" id="KW-0472">Membrane</keyword>
<dbReference type="SUPFAM" id="SSF53850">
    <property type="entry name" value="Periplasmic binding protein-like II"/>
    <property type="match status" value="1"/>
</dbReference>
<evidence type="ECO:0000256" key="6">
    <source>
        <dbReference type="SAM" id="MobiDB-lite"/>
    </source>
</evidence>
<keyword evidence="5" id="KW-0449">Lipoprotein</keyword>
<dbReference type="Proteomes" id="UP000029518">
    <property type="component" value="Chromosome"/>
</dbReference>